<evidence type="ECO:0000313" key="2">
    <source>
        <dbReference type="Proteomes" id="UP000621492"/>
    </source>
</evidence>
<evidence type="ECO:0008006" key="3">
    <source>
        <dbReference type="Google" id="ProtNLM"/>
    </source>
</evidence>
<dbReference type="EMBL" id="BMJD01000042">
    <property type="protein sequence ID" value="GGB56240.1"/>
    <property type="molecule type" value="Genomic_DNA"/>
</dbReference>
<dbReference type="Proteomes" id="UP000621492">
    <property type="component" value="Unassembled WGS sequence"/>
</dbReference>
<proteinExistence type="predicted"/>
<keyword evidence="2" id="KW-1185">Reference proteome</keyword>
<evidence type="ECO:0000313" key="1">
    <source>
        <dbReference type="EMBL" id="GGB56240.1"/>
    </source>
</evidence>
<accession>A0A9W5U098</accession>
<reference evidence="1" key="2">
    <citation type="submission" date="2020-09" db="EMBL/GenBank/DDBJ databases">
        <authorList>
            <person name="Sun Q."/>
            <person name="Zhou Y."/>
        </authorList>
    </citation>
    <scope>NUCLEOTIDE SEQUENCE</scope>
    <source>
        <strain evidence="1">CGMCC 1.15454</strain>
    </source>
</reference>
<gene>
    <name evidence="1" type="ORF">GCM10011409_37280</name>
</gene>
<sequence length="133" mass="15324">MNLVAIKHASKEKVEQFLDHNQDVVRDSLFKNGYVIEMDQQIEGCFILEQVDIGVYWLKQLHVTKKAAPSLPVLLESVLALAKERNARSVYVHSHQPMVDVLLEALQFHPQKENVFVDNYSADKGNWWSYNVS</sequence>
<reference evidence="1" key="1">
    <citation type="journal article" date="2014" name="Int. J. Syst. Evol. Microbiol.">
        <title>Complete genome sequence of Corynebacterium casei LMG S-19264T (=DSM 44701T), isolated from a smear-ripened cheese.</title>
        <authorList>
            <consortium name="US DOE Joint Genome Institute (JGI-PGF)"/>
            <person name="Walter F."/>
            <person name="Albersmeier A."/>
            <person name="Kalinowski J."/>
            <person name="Ruckert C."/>
        </authorList>
    </citation>
    <scope>NUCLEOTIDE SEQUENCE</scope>
    <source>
        <strain evidence="1">CGMCC 1.15454</strain>
    </source>
</reference>
<dbReference type="RefSeq" id="WP_088052195.1">
    <property type="nucleotide sequence ID" value="NZ_BMJD01000042.1"/>
</dbReference>
<comment type="caution">
    <text evidence="1">The sequence shown here is derived from an EMBL/GenBank/DDBJ whole genome shotgun (WGS) entry which is preliminary data.</text>
</comment>
<organism evidence="1 2">
    <name type="scientific">Lentibacillus populi</name>
    <dbReference type="NCBI Taxonomy" id="1827502"/>
    <lineage>
        <taxon>Bacteria</taxon>
        <taxon>Bacillati</taxon>
        <taxon>Bacillota</taxon>
        <taxon>Bacilli</taxon>
        <taxon>Bacillales</taxon>
        <taxon>Bacillaceae</taxon>
        <taxon>Lentibacillus</taxon>
    </lineage>
</organism>
<protein>
    <recommendedName>
        <fullName evidence="3">N-acetyltransferase domain-containing protein</fullName>
    </recommendedName>
</protein>
<dbReference type="AlphaFoldDB" id="A0A9W5U098"/>
<name>A0A9W5U098_9BACI</name>